<comment type="caution">
    <text evidence="1">The sequence shown here is derived from an EMBL/GenBank/DDBJ whole genome shotgun (WGS) entry which is preliminary data.</text>
</comment>
<dbReference type="InterPro" id="IPR011990">
    <property type="entry name" value="TPR-like_helical_dom_sf"/>
</dbReference>
<dbReference type="Pfam" id="PF14938">
    <property type="entry name" value="SNAP"/>
    <property type="match status" value="1"/>
</dbReference>
<dbReference type="AlphaFoldDB" id="A0AAD5GP90"/>
<protein>
    <submittedName>
        <fullName evidence="1">Uncharacterized protein</fullName>
    </submittedName>
</protein>
<proteinExistence type="predicted"/>
<evidence type="ECO:0000313" key="1">
    <source>
        <dbReference type="EMBL" id="KAI7748269.1"/>
    </source>
</evidence>
<gene>
    <name evidence="1" type="ORF">M8C21_000383</name>
</gene>
<organism evidence="1 2">
    <name type="scientific">Ambrosia artemisiifolia</name>
    <name type="common">Common ragweed</name>
    <dbReference type="NCBI Taxonomy" id="4212"/>
    <lineage>
        <taxon>Eukaryota</taxon>
        <taxon>Viridiplantae</taxon>
        <taxon>Streptophyta</taxon>
        <taxon>Embryophyta</taxon>
        <taxon>Tracheophyta</taxon>
        <taxon>Spermatophyta</taxon>
        <taxon>Magnoliopsida</taxon>
        <taxon>eudicotyledons</taxon>
        <taxon>Gunneridae</taxon>
        <taxon>Pentapetalae</taxon>
        <taxon>asterids</taxon>
        <taxon>campanulids</taxon>
        <taxon>Asterales</taxon>
        <taxon>Asteraceae</taxon>
        <taxon>Asteroideae</taxon>
        <taxon>Heliantheae alliance</taxon>
        <taxon>Heliantheae</taxon>
        <taxon>Ambrosia</taxon>
    </lineage>
</organism>
<reference evidence="1" key="1">
    <citation type="submission" date="2022-06" db="EMBL/GenBank/DDBJ databases">
        <title>Uncovering the hologenomic basis of an extraordinary plant invasion.</title>
        <authorList>
            <person name="Bieker V.C."/>
            <person name="Martin M.D."/>
            <person name="Gilbert T."/>
            <person name="Hodgins K."/>
            <person name="Battlay P."/>
            <person name="Petersen B."/>
            <person name="Wilson J."/>
        </authorList>
    </citation>
    <scope>NUCLEOTIDE SEQUENCE</scope>
    <source>
        <strain evidence="1">AA19_3_7</strain>
        <tissue evidence="1">Leaf</tissue>
    </source>
</reference>
<evidence type="ECO:0000313" key="2">
    <source>
        <dbReference type="Proteomes" id="UP001206925"/>
    </source>
</evidence>
<sequence>MDYYDKAADFYQGEEVSSSANQCRLKIAEYAIEME</sequence>
<name>A0AAD5GP90_AMBAR</name>
<keyword evidence="2" id="KW-1185">Reference proteome</keyword>
<dbReference type="EMBL" id="JAMZMK010006571">
    <property type="protein sequence ID" value="KAI7748269.1"/>
    <property type="molecule type" value="Genomic_DNA"/>
</dbReference>
<dbReference type="Proteomes" id="UP001206925">
    <property type="component" value="Unassembled WGS sequence"/>
</dbReference>
<dbReference type="Gene3D" id="1.25.40.10">
    <property type="entry name" value="Tetratricopeptide repeat domain"/>
    <property type="match status" value="1"/>
</dbReference>
<accession>A0AAD5GP90</accession>